<reference evidence="2 3" key="1">
    <citation type="journal article" date="2012" name="PLoS Pathog.">
        <title>Diverse lifestyles and strategies of plant pathogenesis encoded in the genomes of eighteen Dothideomycetes fungi.</title>
        <authorList>
            <person name="Ohm R.A."/>
            <person name="Feau N."/>
            <person name="Henrissat B."/>
            <person name="Schoch C.L."/>
            <person name="Horwitz B.A."/>
            <person name="Barry K.W."/>
            <person name="Condon B.J."/>
            <person name="Copeland A.C."/>
            <person name="Dhillon B."/>
            <person name="Glaser F."/>
            <person name="Hesse C.N."/>
            <person name="Kosti I."/>
            <person name="LaButti K."/>
            <person name="Lindquist E.A."/>
            <person name="Lucas S."/>
            <person name="Salamov A.A."/>
            <person name="Bradshaw R.E."/>
            <person name="Ciuffetti L."/>
            <person name="Hamelin R.C."/>
            <person name="Kema G.H.J."/>
            <person name="Lawrence C."/>
            <person name="Scott J.A."/>
            <person name="Spatafora J.W."/>
            <person name="Turgeon B.G."/>
            <person name="de Wit P.J.G.M."/>
            <person name="Zhong S."/>
            <person name="Goodwin S.B."/>
            <person name="Grigoriev I.V."/>
        </authorList>
    </citation>
    <scope>NUCLEOTIDE SEQUENCE [LARGE SCALE GENOMIC DNA]</scope>
    <source>
        <strain evidence="2 3">UAMH 10762</strain>
    </source>
</reference>
<dbReference type="RefSeq" id="XP_007681811.1">
    <property type="nucleotide sequence ID" value="XM_007683621.1"/>
</dbReference>
<feature type="region of interest" description="Disordered" evidence="1">
    <location>
        <begin position="197"/>
        <end position="305"/>
    </location>
</feature>
<keyword evidence="3" id="KW-1185">Reference proteome</keyword>
<dbReference type="Proteomes" id="UP000011761">
    <property type="component" value="Unassembled WGS sequence"/>
</dbReference>
<gene>
    <name evidence="2" type="ORF">BAUCODRAFT_39718</name>
</gene>
<proteinExistence type="predicted"/>
<feature type="compositionally biased region" description="Basic and acidic residues" evidence="1">
    <location>
        <begin position="29"/>
        <end position="38"/>
    </location>
</feature>
<feature type="compositionally biased region" description="Basic and acidic residues" evidence="1">
    <location>
        <begin position="281"/>
        <end position="293"/>
    </location>
</feature>
<name>M2LAS1_BAUPA</name>
<dbReference type="GeneID" id="19113871"/>
<evidence type="ECO:0000313" key="2">
    <source>
        <dbReference type="EMBL" id="EMC90912.1"/>
    </source>
</evidence>
<sequence length="305" mass="33102">MVTQHDRGTSADMLCHPFTALATQLQSGDRPDCPKYQDEAQSNFSPSRGSIIPQVLAVLGVCLPTSFIMTSKPTITTSHDADALTRFKARHTAIEAMQDHSRRMLQELSLGRGRYEDYGGASGDSVGGNAGDIKANSVLREPRRLSGLSEDHDNGPVNSSWGGWRVLGGSREPTPAAKPSGQLTDATEVGQQFHEKNEAQHIASPQSETKHGHFDGTDHHGAQLGRADAECAAAAQASSRSDSVRRQRFDRRLSHDYPIQRPPAIPPFQLTQPTTSAPPKMRGEPLLQRKEASENLTEEGNGQQP</sequence>
<dbReference type="HOGENOM" id="CLU_912108_0_0_1"/>
<protein>
    <submittedName>
        <fullName evidence="2">Uncharacterized protein</fullName>
    </submittedName>
</protein>
<feature type="compositionally biased region" description="Basic and acidic residues" evidence="1">
    <location>
        <begin position="208"/>
        <end position="221"/>
    </location>
</feature>
<feature type="region of interest" description="Disordered" evidence="1">
    <location>
        <begin position="146"/>
        <end position="184"/>
    </location>
</feature>
<dbReference type="AlphaFoldDB" id="M2LAS1"/>
<feature type="compositionally biased region" description="Basic and acidic residues" evidence="1">
    <location>
        <begin position="242"/>
        <end position="255"/>
    </location>
</feature>
<dbReference type="KEGG" id="bcom:BAUCODRAFT_39718"/>
<evidence type="ECO:0000256" key="1">
    <source>
        <dbReference type="SAM" id="MobiDB-lite"/>
    </source>
</evidence>
<evidence type="ECO:0000313" key="3">
    <source>
        <dbReference type="Proteomes" id="UP000011761"/>
    </source>
</evidence>
<dbReference type="EMBL" id="KB445565">
    <property type="protein sequence ID" value="EMC90912.1"/>
    <property type="molecule type" value="Genomic_DNA"/>
</dbReference>
<feature type="compositionally biased region" description="Polar residues" evidence="1">
    <location>
        <begin position="294"/>
        <end position="305"/>
    </location>
</feature>
<organism evidence="2 3">
    <name type="scientific">Baudoinia panamericana (strain UAMH 10762)</name>
    <name type="common">Angels' share fungus</name>
    <name type="synonym">Baudoinia compniacensis (strain UAMH 10762)</name>
    <dbReference type="NCBI Taxonomy" id="717646"/>
    <lineage>
        <taxon>Eukaryota</taxon>
        <taxon>Fungi</taxon>
        <taxon>Dikarya</taxon>
        <taxon>Ascomycota</taxon>
        <taxon>Pezizomycotina</taxon>
        <taxon>Dothideomycetes</taxon>
        <taxon>Dothideomycetidae</taxon>
        <taxon>Mycosphaerellales</taxon>
        <taxon>Teratosphaeriaceae</taxon>
        <taxon>Baudoinia</taxon>
    </lineage>
</organism>
<feature type="region of interest" description="Disordered" evidence="1">
    <location>
        <begin position="26"/>
        <end position="47"/>
    </location>
</feature>
<feature type="compositionally biased region" description="Low complexity" evidence="1">
    <location>
        <begin position="230"/>
        <end position="241"/>
    </location>
</feature>
<accession>M2LAS1</accession>